<comment type="caution">
    <text evidence="3">The sequence shown here is derived from an EMBL/GenBank/DDBJ whole genome shotgun (WGS) entry which is preliminary data.</text>
</comment>
<dbReference type="InterPro" id="IPR024301">
    <property type="entry name" value="Amidase_6"/>
</dbReference>
<dbReference type="EMBL" id="JACSNR010000009">
    <property type="protein sequence ID" value="MBM6923853.1"/>
    <property type="molecule type" value="Genomic_DNA"/>
</dbReference>
<keyword evidence="1" id="KW-0732">Signal</keyword>
<organism evidence="3 4">
    <name type="scientific">Hydrogenoanaerobacterium saccharovorans</name>
    <dbReference type="NCBI Taxonomy" id="474960"/>
    <lineage>
        <taxon>Bacteria</taxon>
        <taxon>Bacillati</taxon>
        <taxon>Bacillota</taxon>
        <taxon>Clostridia</taxon>
        <taxon>Eubacteriales</taxon>
        <taxon>Oscillospiraceae</taxon>
        <taxon>Hydrogenoanaerobacterium</taxon>
    </lineage>
</organism>
<evidence type="ECO:0000313" key="4">
    <source>
        <dbReference type="Proteomes" id="UP000724149"/>
    </source>
</evidence>
<sequence length="416" mass="46100">MKPCLALFLASLLVLLSGCTAAGRTDPVSDSAILVLEGSGTVVYADDAESTLTAEQERLLLSFFDRWYQSLAQLEAEDLSEFFCDSHQADYSAAALDLQVGIRQAQPLDYTLTGYSFVLEVESAEENEDGSIRVRLSEDSVQNFAALPGVDSKRFDTSHTFVLRQEGDGWLIRSHSQFDPLVSTLLYAYMEEYADGQWDPERFRGLDFTQDYIDAVPGYLEQVVEQAELRQQQAAEETTAQAAEEPYDREAAVAYADQWIEERSGDWADYTGSGGNCQNYASQVLYAGGIPMDIQGEYIWKWYDDTVSNRGVAWGRSSSWSGVKQFIDYAAGNTGYGLAAEVDAPYDTGEPGDLIHMGVDSDWRHTVVITQPVSDGSGQVVDYLVDSNTANLQDYPASLYGYTDQILVHILGWNQN</sequence>
<gene>
    <name evidence="3" type="ORF">H9X81_09170</name>
</gene>
<dbReference type="RefSeq" id="WP_204721458.1">
    <property type="nucleotide sequence ID" value="NZ_JACSNR010000009.1"/>
</dbReference>
<feature type="domain" description="Putative amidase" evidence="2">
    <location>
        <begin position="247"/>
        <end position="410"/>
    </location>
</feature>
<dbReference type="PROSITE" id="PS51257">
    <property type="entry name" value="PROKAR_LIPOPROTEIN"/>
    <property type="match status" value="1"/>
</dbReference>
<accession>A0ABS2GPU8</accession>
<evidence type="ECO:0000313" key="3">
    <source>
        <dbReference type="EMBL" id="MBM6923853.1"/>
    </source>
</evidence>
<proteinExistence type="predicted"/>
<dbReference type="PANTHER" id="PTHR40032:SF1">
    <property type="entry name" value="EXPORTED PROTEIN"/>
    <property type="match status" value="1"/>
</dbReference>
<keyword evidence="4" id="KW-1185">Reference proteome</keyword>
<dbReference type="Proteomes" id="UP000724149">
    <property type="component" value="Unassembled WGS sequence"/>
</dbReference>
<evidence type="ECO:0000256" key="1">
    <source>
        <dbReference type="SAM" id="SignalP"/>
    </source>
</evidence>
<dbReference type="PANTHER" id="PTHR40032">
    <property type="entry name" value="EXPORTED PROTEIN-RELATED"/>
    <property type="match status" value="1"/>
</dbReference>
<reference evidence="3 4" key="1">
    <citation type="journal article" date="2021" name="Sci. Rep.">
        <title>The distribution of antibiotic resistance genes in chicken gut microbiota commensals.</title>
        <authorList>
            <person name="Juricova H."/>
            <person name="Matiasovicova J."/>
            <person name="Kubasova T."/>
            <person name="Cejkova D."/>
            <person name="Rychlik I."/>
        </authorList>
    </citation>
    <scope>NUCLEOTIDE SEQUENCE [LARGE SCALE GENOMIC DNA]</scope>
    <source>
        <strain evidence="3 4">An564</strain>
    </source>
</reference>
<evidence type="ECO:0000259" key="2">
    <source>
        <dbReference type="Pfam" id="PF12671"/>
    </source>
</evidence>
<dbReference type="Pfam" id="PF12671">
    <property type="entry name" value="Amidase_6"/>
    <property type="match status" value="1"/>
</dbReference>
<protein>
    <submittedName>
        <fullName evidence="3">Amidase domain-containing protein</fullName>
    </submittedName>
</protein>
<feature type="chain" id="PRO_5045834779" evidence="1">
    <location>
        <begin position="23"/>
        <end position="416"/>
    </location>
</feature>
<feature type="signal peptide" evidence="1">
    <location>
        <begin position="1"/>
        <end position="22"/>
    </location>
</feature>
<name>A0ABS2GPU8_9FIRM</name>